<keyword evidence="1" id="KW-0812">Transmembrane</keyword>
<dbReference type="EMBL" id="CAJNOR010003249">
    <property type="protein sequence ID" value="CAF1393944.1"/>
    <property type="molecule type" value="Genomic_DNA"/>
</dbReference>
<keyword evidence="4" id="KW-1185">Reference proteome</keyword>
<protein>
    <submittedName>
        <fullName evidence="3">Uncharacterized protein</fullName>
    </submittedName>
</protein>
<dbReference type="AlphaFoldDB" id="A0A815UBU4"/>
<reference evidence="3" key="1">
    <citation type="submission" date="2021-02" db="EMBL/GenBank/DDBJ databases">
        <authorList>
            <person name="Nowell W R."/>
        </authorList>
    </citation>
    <scope>NUCLEOTIDE SEQUENCE</scope>
</reference>
<proteinExistence type="predicted"/>
<dbReference type="Proteomes" id="UP000663852">
    <property type="component" value="Unassembled WGS sequence"/>
</dbReference>
<evidence type="ECO:0000313" key="2">
    <source>
        <dbReference type="EMBL" id="CAF1393944.1"/>
    </source>
</evidence>
<gene>
    <name evidence="3" type="ORF">EDS130_LOCUS43609</name>
    <name evidence="2" type="ORF">XAT740_LOCUS33761</name>
</gene>
<evidence type="ECO:0000256" key="1">
    <source>
        <dbReference type="SAM" id="Phobius"/>
    </source>
</evidence>
<dbReference type="OrthoDB" id="10049447at2759"/>
<keyword evidence="1" id="KW-1133">Transmembrane helix</keyword>
<evidence type="ECO:0000313" key="3">
    <source>
        <dbReference type="EMBL" id="CAF1516780.1"/>
    </source>
</evidence>
<dbReference type="EMBL" id="CAJNOJ010000736">
    <property type="protein sequence ID" value="CAF1516780.1"/>
    <property type="molecule type" value="Genomic_DNA"/>
</dbReference>
<name>A0A815UBU4_ADIRI</name>
<keyword evidence="1" id="KW-0472">Membrane</keyword>
<evidence type="ECO:0000313" key="4">
    <source>
        <dbReference type="Proteomes" id="UP000663828"/>
    </source>
</evidence>
<evidence type="ECO:0000313" key="5">
    <source>
        <dbReference type="Proteomes" id="UP000663852"/>
    </source>
</evidence>
<accession>A0A815UBU4</accession>
<feature type="transmembrane region" description="Helical" evidence="1">
    <location>
        <begin position="48"/>
        <end position="69"/>
    </location>
</feature>
<sequence length="463" mass="53832">MMKKKIPLKKNFRRLLHSFKSYLLELNLFNTGTHNEINIRNERRSTRLYLVLLIISILIAIQYYSIIYYPKTIVLQSPSLSEYLTVKEEASLQCPCTNIAIKYENFTRIIPFYYELCESEFVSDKWINHLFRLYEQSWNKSDQIDFRRIGVFQFQTLHSLCQLTKKTIDNNLRSFKYTDFVQFQLVSPDIFQAQISSVINEFIHKISKSFIRTLSFMQDVTAQSLFMTGASITSVQPILRLFNGHKLEGYLPYPGINYTFMDGTSCICSSSTATNCMGLAIFDGIVVSGFQTGCYMLNALMNSTLEAFYNQTFIDMLTNSSINLKTLNTSNSNWTIKRLLDKMFVQSWLNQTSYDKYFQSCAPELCSYIKMQHYSVLDILILMISLFQGLPKTLRVFVPIFINRIWPIIRKKICQKRSSTLHIAAVRITPGNLYTINYSVVSQILILLFDLNPTLIWMKNSTS</sequence>
<dbReference type="Proteomes" id="UP000663828">
    <property type="component" value="Unassembled WGS sequence"/>
</dbReference>
<organism evidence="3 5">
    <name type="scientific">Adineta ricciae</name>
    <name type="common">Rotifer</name>
    <dbReference type="NCBI Taxonomy" id="249248"/>
    <lineage>
        <taxon>Eukaryota</taxon>
        <taxon>Metazoa</taxon>
        <taxon>Spiralia</taxon>
        <taxon>Gnathifera</taxon>
        <taxon>Rotifera</taxon>
        <taxon>Eurotatoria</taxon>
        <taxon>Bdelloidea</taxon>
        <taxon>Adinetida</taxon>
        <taxon>Adinetidae</taxon>
        <taxon>Adineta</taxon>
    </lineage>
</organism>
<comment type="caution">
    <text evidence="3">The sequence shown here is derived from an EMBL/GenBank/DDBJ whole genome shotgun (WGS) entry which is preliminary data.</text>
</comment>